<evidence type="ECO:0000256" key="2">
    <source>
        <dbReference type="ARBA" id="ARBA00022481"/>
    </source>
</evidence>
<dbReference type="SUPFAM" id="SSF75620">
    <property type="entry name" value="Release factor"/>
    <property type="match status" value="1"/>
</dbReference>
<feature type="coiled-coil region" evidence="4">
    <location>
        <begin position="115"/>
        <end position="152"/>
    </location>
</feature>
<evidence type="ECO:0000313" key="7">
    <source>
        <dbReference type="Proteomes" id="UP000015453"/>
    </source>
</evidence>
<gene>
    <name evidence="6" type="ORF">M569_04333</name>
</gene>
<dbReference type="OrthoDB" id="2019491at2759"/>
<dbReference type="InterPro" id="IPR005139">
    <property type="entry name" value="PCRF"/>
</dbReference>
<feature type="domain" description="Peptide chain release factor" evidence="5">
    <location>
        <begin position="127"/>
        <end position="242"/>
    </location>
</feature>
<evidence type="ECO:0000256" key="1">
    <source>
        <dbReference type="ARBA" id="ARBA00010835"/>
    </source>
</evidence>
<dbReference type="GO" id="GO:0005737">
    <property type="term" value="C:cytoplasm"/>
    <property type="evidence" value="ECO:0007669"/>
    <property type="project" value="UniProtKB-ARBA"/>
</dbReference>
<comment type="caution">
    <text evidence="6">The sequence shown here is derived from an EMBL/GenBank/DDBJ whole genome shotgun (WGS) entry which is preliminary data.</text>
</comment>
<dbReference type="FunFam" id="3.30.70.1660:FF:000002">
    <property type="entry name" value="Peptide chain release factor 1"/>
    <property type="match status" value="1"/>
</dbReference>
<evidence type="ECO:0000259" key="5">
    <source>
        <dbReference type="SMART" id="SM00937"/>
    </source>
</evidence>
<proteinExistence type="inferred from homology"/>
<dbReference type="InterPro" id="IPR045853">
    <property type="entry name" value="Pep_chain_release_fac_I_sf"/>
</dbReference>
<organism evidence="6 7">
    <name type="scientific">Genlisea aurea</name>
    <dbReference type="NCBI Taxonomy" id="192259"/>
    <lineage>
        <taxon>Eukaryota</taxon>
        <taxon>Viridiplantae</taxon>
        <taxon>Streptophyta</taxon>
        <taxon>Embryophyta</taxon>
        <taxon>Tracheophyta</taxon>
        <taxon>Spermatophyta</taxon>
        <taxon>Magnoliopsida</taxon>
        <taxon>eudicotyledons</taxon>
        <taxon>Gunneridae</taxon>
        <taxon>Pentapetalae</taxon>
        <taxon>asterids</taxon>
        <taxon>lamiids</taxon>
        <taxon>Lamiales</taxon>
        <taxon>Lentibulariaceae</taxon>
        <taxon>Genlisea</taxon>
    </lineage>
</organism>
<dbReference type="Pfam" id="PF03462">
    <property type="entry name" value="PCRF"/>
    <property type="match status" value="1"/>
</dbReference>
<sequence length="426" mass="47677">GGTFRRFSHCIVIVAFPDLSCISSTSVHASRSGIFQNLLRVRHSSLLRYSNSSSSGTELSPDLINIMKQKLSILEQRHACLQSTISQPNTSQQEYSIANKELKKLQHTVDLATELRKKHREIEGLKLLITEAQNEKELYQMASEELGQASQEEKRLHYSLLKSLLPKDDADERDCILEVRAGTGGDEASLFAMDIFRMYEKYSLKKGWKFEVLNLAESDLKGYKEAIAAISGADVYGKLKFESGIHRVQRVPVTEKAGRVHTSAVSVVILPQADQVDVHLRSEDLKIDTFRSGGSGGQHANTTNSAVRVTHTPTGLTVSIQDERSQHQARRETTLRLLCAKLFEMERSRDAANRSRLRAEQIGSGDRSERIRTYNFPQGRVSDHRVGITSHSIDGVMQGENLDTFIDALVLQQEVEAIASFTSQQH</sequence>
<comment type="similarity">
    <text evidence="1">Belongs to the prokaryotic/mitochondrial release factor family.</text>
</comment>
<dbReference type="Proteomes" id="UP000015453">
    <property type="component" value="Unassembled WGS sequence"/>
</dbReference>
<dbReference type="AlphaFoldDB" id="S8E403"/>
<dbReference type="PANTHER" id="PTHR43804:SF7">
    <property type="entry name" value="LD18447P"/>
    <property type="match status" value="1"/>
</dbReference>
<evidence type="ECO:0000256" key="4">
    <source>
        <dbReference type="SAM" id="Coils"/>
    </source>
</evidence>
<keyword evidence="3" id="KW-0648">Protein biosynthesis</keyword>
<dbReference type="Gene3D" id="3.30.160.20">
    <property type="match status" value="1"/>
</dbReference>
<evidence type="ECO:0000313" key="6">
    <source>
        <dbReference type="EMBL" id="EPS70428.1"/>
    </source>
</evidence>
<reference evidence="6 7" key="1">
    <citation type="journal article" date="2013" name="BMC Genomics">
        <title>The miniature genome of a carnivorous plant Genlisea aurea contains a low number of genes and short non-coding sequences.</title>
        <authorList>
            <person name="Leushkin E.V."/>
            <person name="Sutormin R.A."/>
            <person name="Nabieva E.R."/>
            <person name="Penin A.A."/>
            <person name="Kondrashov A.S."/>
            <person name="Logacheva M.D."/>
        </authorList>
    </citation>
    <scope>NUCLEOTIDE SEQUENCE [LARGE SCALE GENOMIC DNA]</scope>
</reference>
<dbReference type="Pfam" id="PF00472">
    <property type="entry name" value="RF-1"/>
    <property type="match status" value="1"/>
</dbReference>
<name>S8E403_9LAMI</name>
<accession>S8E403</accession>
<dbReference type="Gene3D" id="6.10.140.1950">
    <property type="match status" value="1"/>
</dbReference>
<dbReference type="FunFam" id="3.30.160.20:FF:000004">
    <property type="entry name" value="Peptide chain release factor 1"/>
    <property type="match status" value="1"/>
</dbReference>
<dbReference type="PANTHER" id="PTHR43804">
    <property type="entry name" value="LD18447P"/>
    <property type="match status" value="1"/>
</dbReference>
<dbReference type="SMART" id="SM00937">
    <property type="entry name" value="PCRF"/>
    <property type="match status" value="1"/>
</dbReference>
<feature type="non-terminal residue" evidence="6">
    <location>
        <position position="1"/>
    </location>
</feature>
<dbReference type="GO" id="GO:0003747">
    <property type="term" value="F:translation release factor activity"/>
    <property type="evidence" value="ECO:0007669"/>
    <property type="project" value="InterPro"/>
</dbReference>
<keyword evidence="7" id="KW-1185">Reference proteome</keyword>
<dbReference type="Gene3D" id="3.30.70.1660">
    <property type="match status" value="1"/>
</dbReference>
<keyword evidence="4" id="KW-0175">Coiled coil</keyword>
<dbReference type="EMBL" id="AUSU01001683">
    <property type="protein sequence ID" value="EPS70428.1"/>
    <property type="molecule type" value="Genomic_DNA"/>
</dbReference>
<keyword evidence="2" id="KW-0488">Methylation</keyword>
<dbReference type="InterPro" id="IPR000352">
    <property type="entry name" value="Pep_chain_release_fac_I"/>
</dbReference>
<dbReference type="NCBIfam" id="NF001859">
    <property type="entry name" value="PRK00591.1"/>
    <property type="match status" value="1"/>
</dbReference>
<evidence type="ECO:0000256" key="3">
    <source>
        <dbReference type="ARBA" id="ARBA00022917"/>
    </source>
</evidence>
<dbReference type="InterPro" id="IPR050057">
    <property type="entry name" value="Prokaryotic/Mito_RF"/>
</dbReference>
<protein>
    <recommendedName>
        <fullName evidence="5">Peptide chain release factor domain-containing protein</fullName>
    </recommendedName>
</protein>